<dbReference type="InParanoid" id="A0A2R5GIK0"/>
<dbReference type="AlphaFoldDB" id="A0A2R5GIK0"/>
<proteinExistence type="predicted"/>
<dbReference type="SMART" id="SM00357">
    <property type="entry name" value="CSP"/>
    <property type="match status" value="1"/>
</dbReference>
<comment type="caution">
    <text evidence="2">The sequence shown here is derived from an EMBL/GenBank/DDBJ whole genome shotgun (WGS) entry which is preliminary data.</text>
</comment>
<name>A0A2R5GIK0_9STRA</name>
<dbReference type="PROSITE" id="PS51857">
    <property type="entry name" value="CSD_2"/>
    <property type="match status" value="1"/>
</dbReference>
<dbReference type="OrthoDB" id="422005at2759"/>
<reference evidence="2 3" key="1">
    <citation type="submission" date="2017-12" db="EMBL/GenBank/DDBJ databases">
        <title>Sequencing, de novo assembly and annotation of complete genome of a new Thraustochytrid species, strain FCC1311.</title>
        <authorList>
            <person name="Sedici K."/>
            <person name="Godart F."/>
            <person name="Aiese Cigliano R."/>
            <person name="Sanseverino W."/>
            <person name="Barakat M."/>
            <person name="Ortet P."/>
            <person name="Marechal E."/>
            <person name="Cagnac O."/>
            <person name="Amato A."/>
        </authorList>
    </citation>
    <scope>NUCLEOTIDE SEQUENCE [LARGE SCALE GENOMIC DNA]</scope>
</reference>
<dbReference type="Pfam" id="PF00313">
    <property type="entry name" value="CSD"/>
    <property type="match status" value="1"/>
</dbReference>
<dbReference type="InterPro" id="IPR002059">
    <property type="entry name" value="CSP_DNA-bd"/>
</dbReference>
<protein>
    <submittedName>
        <fullName evidence="2">Cold shock protein 1</fullName>
    </submittedName>
</protein>
<dbReference type="CDD" id="cd04458">
    <property type="entry name" value="CSP_CDS"/>
    <property type="match status" value="1"/>
</dbReference>
<evidence type="ECO:0000313" key="2">
    <source>
        <dbReference type="EMBL" id="GBG28111.1"/>
    </source>
</evidence>
<sequence length="114" mass="12604">MFAAAKQMARVGVLARVAQVEAAAAPTSFARMFSSISGNNMTGTVKWFDEHKGFGFIVPENGGNDVFVHFTGIEQVEDEFRTLRDNQKVEFNLVVDESTGRQQAQFVRKIGTTD</sequence>
<dbReference type="GO" id="GO:0003676">
    <property type="term" value="F:nucleic acid binding"/>
    <property type="evidence" value="ECO:0007669"/>
    <property type="project" value="InterPro"/>
</dbReference>
<dbReference type="InterPro" id="IPR012340">
    <property type="entry name" value="NA-bd_OB-fold"/>
</dbReference>
<dbReference type="SUPFAM" id="SSF50249">
    <property type="entry name" value="Nucleic acid-binding proteins"/>
    <property type="match status" value="1"/>
</dbReference>
<accession>A0A2R5GIK0</accession>
<dbReference type="InterPro" id="IPR019844">
    <property type="entry name" value="CSD_CS"/>
</dbReference>
<dbReference type="PANTHER" id="PTHR46565">
    <property type="entry name" value="COLD SHOCK DOMAIN PROTEIN 2"/>
    <property type="match status" value="1"/>
</dbReference>
<keyword evidence="3" id="KW-1185">Reference proteome</keyword>
<dbReference type="Gene3D" id="2.40.50.140">
    <property type="entry name" value="Nucleic acid-binding proteins"/>
    <property type="match status" value="1"/>
</dbReference>
<dbReference type="PRINTS" id="PR00050">
    <property type="entry name" value="COLDSHOCK"/>
</dbReference>
<dbReference type="Proteomes" id="UP000241890">
    <property type="component" value="Unassembled WGS sequence"/>
</dbReference>
<gene>
    <name evidence="2" type="ORF">FCC1311_043342</name>
</gene>
<feature type="domain" description="CSD" evidence="1">
    <location>
        <begin position="40"/>
        <end position="109"/>
    </location>
</feature>
<evidence type="ECO:0000313" key="3">
    <source>
        <dbReference type="Proteomes" id="UP000241890"/>
    </source>
</evidence>
<dbReference type="EMBL" id="BEYU01000039">
    <property type="protein sequence ID" value="GBG28111.1"/>
    <property type="molecule type" value="Genomic_DNA"/>
</dbReference>
<organism evidence="2 3">
    <name type="scientific">Hondaea fermentalgiana</name>
    <dbReference type="NCBI Taxonomy" id="2315210"/>
    <lineage>
        <taxon>Eukaryota</taxon>
        <taxon>Sar</taxon>
        <taxon>Stramenopiles</taxon>
        <taxon>Bigyra</taxon>
        <taxon>Labyrinthulomycetes</taxon>
        <taxon>Thraustochytrida</taxon>
        <taxon>Thraustochytriidae</taxon>
        <taxon>Hondaea</taxon>
    </lineage>
</organism>
<dbReference type="InterPro" id="IPR011129">
    <property type="entry name" value="CSD"/>
</dbReference>
<dbReference type="PROSITE" id="PS00352">
    <property type="entry name" value="CSD_1"/>
    <property type="match status" value="1"/>
</dbReference>
<dbReference type="PANTHER" id="PTHR46565:SF20">
    <property type="entry name" value="COLD SHOCK DOMAIN-CONTAINING PROTEIN 4"/>
    <property type="match status" value="1"/>
</dbReference>
<evidence type="ECO:0000259" key="1">
    <source>
        <dbReference type="PROSITE" id="PS51857"/>
    </source>
</evidence>